<feature type="domain" description="EAL" evidence="1">
    <location>
        <begin position="1"/>
        <end position="246"/>
    </location>
</feature>
<dbReference type="InterPro" id="IPR050706">
    <property type="entry name" value="Cyclic-di-GMP_PDE-like"/>
</dbReference>
<dbReference type="PANTHER" id="PTHR33121:SF71">
    <property type="entry name" value="OXYGEN SENSOR PROTEIN DOSP"/>
    <property type="match status" value="1"/>
</dbReference>
<dbReference type="Gene3D" id="3.20.20.450">
    <property type="entry name" value="EAL domain"/>
    <property type="match status" value="1"/>
</dbReference>
<dbReference type="SMART" id="SM00052">
    <property type="entry name" value="EAL"/>
    <property type="match status" value="1"/>
</dbReference>
<evidence type="ECO:0000259" key="1">
    <source>
        <dbReference type="PROSITE" id="PS50883"/>
    </source>
</evidence>
<gene>
    <name evidence="2" type="ORF">GTQ48_11455</name>
</gene>
<proteinExistence type="predicted"/>
<keyword evidence="3" id="KW-1185">Reference proteome</keyword>
<reference evidence="2 3" key="1">
    <citation type="submission" date="2020-01" db="EMBL/GenBank/DDBJ databases">
        <title>Genomes of bacteria type strains.</title>
        <authorList>
            <person name="Chen J."/>
            <person name="Zhu S."/>
            <person name="Yang J."/>
        </authorList>
    </citation>
    <scope>NUCLEOTIDE SEQUENCE [LARGE SCALE GENOMIC DNA]</scope>
    <source>
        <strain evidence="2 3">LMG 24078</strain>
    </source>
</reference>
<dbReference type="RefSeq" id="WP_163106835.1">
    <property type="nucleotide sequence ID" value="NZ_JAAAWO010000008.1"/>
</dbReference>
<dbReference type="AlphaFoldDB" id="A0A6N9TJ57"/>
<dbReference type="GO" id="GO:0071111">
    <property type="term" value="F:cyclic-guanylate-specific phosphodiesterase activity"/>
    <property type="evidence" value="ECO:0007669"/>
    <property type="project" value="InterPro"/>
</dbReference>
<protein>
    <submittedName>
        <fullName evidence="2">EAL domain-containing protein</fullName>
    </submittedName>
</protein>
<dbReference type="CDD" id="cd01948">
    <property type="entry name" value="EAL"/>
    <property type="match status" value="1"/>
</dbReference>
<dbReference type="Proteomes" id="UP000471381">
    <property type="component" value="Unassembled WGS sequence"/>
</dbReference>
<dbReference type="PANTHER" id="PTHR33121">
    <property type="entry name" value="CYCLIC DI-GMP PHOSPHODIESTERASE PDEF"/>
    <property type="match status" value="1"/>
</dbReference>
<evidence type="ECO:0000313" key="2">
    <source>
        <dbReference type="EMBL" id="NDW16135.1"/>
    </source>
</evidence>
<dbReference type="SUPFAM" id="SSF141868">
    <property type="entry name" value="EAL domain-like"/>
    <property type="match status" value="1"/>
</dbReference>
<organism evidence="2 3">
    <name type="scientific">Alteromonas genovensis</name>
    <dbReference type="NCBI Taxonomy" id="471225"/>
    <lineage>
        <taxon>Bacteria</taxon>
        <taxon>Pseudomonadati</taxon>
        <taxon>Pseudomonadota</taxon>
        <taxon>Gammaproteobacteria</taxon>
        <taxon>Alteromonadales</taxon>
        <taxon>Alteromonadaceae</taxon>
        <taxon>Alteromonas/Salinimonas group</taxon>
        <taxon>Alteromonas</taxon>
    </lineage>
</organism>
<sequence length="247" mass="27769">MPIREISEDFSIDDIVPYFQPIVDLDSQGVWRYECLARLITQNDKTFLPSEFLYLIEREQHVKTLAASMFLQSASYFHNVNIPWNINISANDLNNDGLINSLIAQLADYPNPERASIEVSAATALANQAQLRSFIDKGMHTGLGVFIDNVGSCPGNIRALMNLPVRGIKIAGGLIKHYQQQDAVKEYVDYVLALCEHQHIAVIAEHIENEQLLNDVKRLPIKYAQGYVFSPPVADVQHNVQASLQQH</sequence>
<dbReference type="InterPro" id="IPR001633">
    <property type="entry name" value="EAL_dom"/>
</dbReference>
<dbReference type="InterPro" id="IPR035919">
    <property type="entry name" value="EAL_sf"/>
</dbReference>
<dbReference type="PROSITE" id="PS50883">
    <property type="entry name" value="EAL"/>
    <property type="match status" value="1"/>
</dbReference>
<evidence type="ECO:0000313" key="3">
    <source>
        <dbReference type="Proteomes" id="UP000471381"/>
    </source>
</evidence>
<dbReference type="Pfam" id="PF00563">
    <property type="entry name" value="EAL"/>
    <property type="match status" value="1"/>
</dbReference>
<comment type="caution">
    <text evidence="2">The sequence shown here is derived from an EMBL/GenBank/DDBJ whole genome shotgun (WGS) entry which is preliminary data.</text>
</comment>
<name>A0A6N9TJ57_9ALTE</name>
<dbReference type="EMBL" id="JAAAWO010000008">
    <property type="protein sequence ID" value="NDW16135.1"/>
    <property type="molecule type" value="Genomic_DNA"/>
</dbReference>
<accession>A0A6N9TJ57</accession>